<keyword evidence="4" id="KW-0106">Calcium</keyword>
<keyword evidence="2" id="KW-0479">Metal-binding</keyword>
<keyword evidence="7" id="KW-1185">Reference proteome</keyword>
<gene>
    <name evidence="6" type="ORF">OGAPHI_006145</name>
</gene>
<evidence type="ECO:0000313" key="6">
    <source>
        <dbReference type="EMBL" id="KAH3661966.1"/>
    </source>
</evidence>
<dbReference type="PANTHER" id="PTHR42693:SF33">
    <property type="entry name" value="ARYLSULFATASE"/>
    <property type="match status" value="1"/>
</dbReference>
<sequence length="560" mass="63211">MSSKPNFLIIVADDLGFTDLSPFGGEISTPNLHKLALGGSRFTQFHTASACSPTRSMLFSGTDNHLAGLGQMAEFARDFPDTFGGKPGYEGYLNDRVAALPEILKDAGYYTFISGKWHLGLDKPHWPVERGFEKSFTLLPGAGNHFKYFPRDKAGGTPISFMRSLYVEDDKELNPDDFPEDFYSTTVYTDKALEFLQSEQRAGRPFFGSMTYTAPHWPYQAPPEIIAKYRGKYDHGPAVLRRERLKRALELGIIPDGIEPHQVETSRDKAWKDLTDEEKRYESRIMEIYAAMVEVLDTNVGRLVDQLEKTGELDNTFVLFMSDNGAEGMQLEAMPLWVERVEQSIKTYYDNSYENLGKKNSFIWYSDQWAQAATAPSYMFKMWASEGGIRCPLIVRYPKVGLPAGTVSDEFSTVMDILPTVLELAGVEHPGAEFHGRKVHVPRGKSWVSYLKGGSKIHDEETVHGWELFGQQAIRKGKYKALYVPAPLGPNRWQLFDLLADPGEIHDLSEQKPDKLKELQDHWVEYVAETGLIECSPEMSSLAGGEDSKIYHRTKIPELD</sequence>
<dbReference type="SUPFAM" id="SSF53649">
    <property type="entry name" value="Alkaline phosphatase-like"/>
    <property type="match status" value="1"/>
</dbReference>
<dbReference type="Pfam" id="PF00884">
    <property type="entry name" value="Sulfatase"/>
    <property type="match status" value="1"/>
</dbReference>
<dbReference type="InterPro" id="IPR050738">
    <property type="entry name" value="Sulfatase"/>
</dbReference>
<dbReference type="EMBL" id="JAEUBE010000414">
    <property type="protein sequence ID" value="KAH3661966.1"/>
    <property type="molecule type" value="Genomic_DNA"/>
</dbReference>
<dbReference type="InterPro" id="IPR000917">
    <property type="entry name" value="Sulfatase_N"/>
</dbReference>
<protein>
    <recommendedName>
        <fullName evidence="5">Sulfatase N-terminal domain-containing protein</fullName>
    </recommendedName>
</protein>
<dbReference type="AlphaFoldDB" id="A0A9P8T0Y6"/>
<reference evidence="6" key="1">
    <citation type="journal article" date="2021" name="Open Biol.">
        <title>Shared evolutionary footprints suggest mitochondrial oxidative damage underlies multiple complex I losses in fungi.</title>
        <authorList>
            <person name="Schikora-Tamarit M.A."/>
            <person name="Marcet-Houben M."/>
            <person name="Nosek J."/>
            <person name="Gabaldon T."/>
        </authorList>
    </citation>
    <scope>NUCLEOTIDE SEQUENCE</scope>
    <source>
        <strain evidence="6">CBS6075</strain>
    </source>
</reference>
<comment type="similarity">
    <text evidence="1">Belongs to the sulfatase family.</text>
</comment>
<feature type="domain" description="Sulfatase N-terminal" evidence="5">
    <location>
        <begin position="5"/>
        <end position="427"/>
    </location>
</feature>
<evidence type="ECO:0000259" key="5">
    <source>
        <dbReference type="Pfam" id="PF00884"/>
    </source>
</evidence>
<dbReference type="GO" id="GO:0004065">
    <property type="term" value="F:arylsulfatase activity"/>
    <property type="evidence" value="ECO:0007669"/>
    <property type="project" value="TreeGrafter"/>
</dbReference>
<comment type="caution">
    <text evidence="6">The sequence shown here is derived from an EMBL/GenBank/DDBJ whole genome shotgun (WGS) entry which is preliminary data.</text>
</comment>
<reference evidence="6" key="2">
    <citation type="submission" date="2021-01" db="EMBL/GenBank/DDBJ databases">
        <authorList>
            <person name="Schikora-Tamarit M.A."/>
        </authorList>
    </citation>
    <scope>NUCLEOTIDE SEQUENCE</scope>
    <source>
        <strain evidence="6">CBS6075</strain>
    </source>
</reference>
<dbReference type="GO" id="GO:0046872">
    <property type="term" value="F:metal ion binding"/>
    <property type="evidence" value="ECO:0007669"/>
    <property type="project" value="UniProtKB-KW"/>
</dbReference>
<name>A0A9P8T0Y6_9ASCO</name>
<dbReference type="PANTHER" id="PTHR42693">
    <property type="entry name" value="ARYLSULFATASE FAMILY MEMBER"/>
    <property type="match status" value="1"/>
</dbReference>
<dbReference type="PROSITE" id="PS00149">
    <property type="entry name" value="SULFATASE_2"/>
    <property type="match status" value="1"/>
</dbReference>
<dbReference type="InterPro" id="IPR017850">
    <property type="entry name" value="Alkaline_phosphatase_core_sf"/>
</dbReference>
<keyword evidence="3" id="KW-0378">Hydrolase</keyword>
<dbReference type="RefSeq" id="XP_046059070.1">
    <property type="nucleotide sequence ID" value="XM_046207403.1"/>
</dbReference>
<proteinExistence type="inferred from homology"/>
<dbReference type="Proteomes" id="UP000769157">
    <property type="component" value="Unassembled WGS sequence"/>
</dbReference>
<accession>A0A9P8T0Y6</accession>
<dbReference type="GO" id="GO:0019637">
    <property type="term" value="P:organophosphate metabolic process"/>
    <property type="evidence" value="ECO:0007669"/>
    <property type="project" value="UniProtKB-ARBA"/>
</dbReference>
<dbReference type="InterPro" id="IPR024607">
    <property type="entry name" value="Sulfatase_CS"/>
</dbReference>
<dbReference type="GeneID" id="70238109"/>
<evidence type="ECO:0000256" key="3">
    <source>
        <dbReference type="ARBA" id="ARBA00022801"/>
    </source>
</evidence>
<dbReference type="CDD" id="cd16025">
    <property type="entry name" value="PAS_like"/>
    <property type="match status" value="1"/>
</dbReference>
<evidence type="ECO:0000256" key="1">
    <source>
        <dbReference type="ARBA" id="ARBA00008779"/>
    </source>
</evidence>
<dbReference type="OrthoDB" id="103349at2759"/>
<evidence type="ECO:0000256" key="4">
    <source>
        <dbReference type="ARBA" id="ARBA00022837"/>
    </source>
</evidence>
<dbReference type="Gene3D" id="3.30.1120.10">
    <property type="match status" value="1"/>
</dbReference>
<evidence type="ECO:0000256" key="2">
    <source>
        <dbReference type="ARBA" id="ARBA00022723"/>
    </source>
</evidence>
<dbReference type="Gene3D" id="3.40.720.10">
    <property type="entry name" value="Alkaline Phosphatase, subunit A"/>
    <property type="match status" value="1"/>
</dbReference>
<organism evidence="6 7">
    <name type="scientific">Ogataea philodendri</name>
    <dbReference type="NCBI Taxonomy" id="1378263"/>
    <lineage>
        <taxon>Eukaryota</taxon>
        <taxon>Fungi</taxon>
        <taxon>Dikarya</taxon>
        <taxon>Ascomycota</taxon>
        <taxon>Saccharomycotina</taxon>
        <taxon>Pichiomycetes</taxon>
        <taxon>Pichiales</taxon>
        <taxon>Pichiaceae</taxon>
        <taxon>Ogataea</taxon>
    </lineage>
</organism>
<evidence type="ECO:0000313" key="7">
    <source>
        <dbReference type="Proteomes" id="UP000769157"/>
    </source>
</evidence>